<evidence type="ECO:0008006" key="4">
    <source>
        <dbReference type="Google" id="ProtNLM"/>
    </source>
</evidence>
<proteinExistence type="predicted"/>
<feature type="chain" id="PRO_5042532708" description="Secreted protein" evidence="1">
    <location>
        <begin position="28"/>
        <end position="123"/>
    </location>
</feature>
<comment type="caution">
    <text evidence="2">The sequence shown here is derived from an EMBL/GenBank/DDBJ whole genome shotgun (WGS) entry which is preliminary data.</text>
</comment>
<dbReference type="AlphaFoldDB" id="A0AAJ0EYX6"/>
<reference evidence="2" key="1">
    <citation type="submission" date="2021-06" db="EMBL/GenBank/DDBJ databases">
        <title>Comparative genomics, transcriptomics and evolutionary studies reveal genomic signatures of adaptation to plant cell wall in hemibiotrophic fungi.</title>
        <authorList>
            <consortium name="DOE Joint Genome Institute"/>
            <person name="Baroncelli R."/>
            <person name="Diaz J.F."/>
            <person name="Benocci T."/>
            <person name="Peng M."/>
            <person name="Battaglia E."/>
            <person name="Haridas S."/>
            <person name="Andreopoulos W."/>
            <person name="Labutti K."/>
            <person name="Pangilinan J."/>
            <person name="Floch G.L."/>
            <person name="Makela M.R."/>
            <person name="Henrissat B."/>
            <person name="Grigoriev I.V."/>
            <person name="Crouch J.A."/>
            <person name="De Vries R.P."/>
            <person name="Sukno S.A."/>
            <person name="Thon M.R."/>
        </authorList>
    </citation>
    <scope>NUCLEOTIDE SEQUENCE</scope>
    <source>
        <strain evidence="2">CBS 193.32</strain>
    </source>
</reference>
<gene>
    <name evidence="2" type="ORF">BDP55DRAFT_266976</name>
</gene>
<organism evidence="2 3">
    <name type="scientific">Colletotrichum godetiae</name>
    <dbReference type="NCBI Taxonomy" id="1209918"/>
    <lineage>
        <taxon>Eukaryota</taxon>
        <taxon>Fungi</taxon>
        <taxon>Dikarya</taxon>
        <taxon>Ascomycota</taxon>
        <taxon>Pezizomycotina</taxon>
        <taxon>Sordariomycetes</taxon>
        <taxon>Hypocreomycetidae</taxon>
        <taxon>Glomerellales</taxon>
        <taxon>Glomerellaceae</taxon>
        <taxon>Colletotrichum</taxon>
        <taxon>Colletotrichum acutatum species complex</taxon>
    </lineage>
</organism>
<evidence type="ECO:0000313" key="3">
    <source>
        <dbReference type="Proteomes" id="UP001224890"/>
    </source>
</evidence>
<evidence type="ECO:0000313" key="2">
    <source>
        <dbReference type="EMBL" id="KAK1691525.1"/>
    </source>
</evidence>
<sequence length="123" mass="14053">MPSSQPYHLPILSWPVFWFGLLSFSSPAPFRASSSSFRGPLDTIELCHYVRGGRKSQRSFEDTERQRGRGNSSSGFWFPAEKTHPEYRGVLEIYFTLHEIALCHWTGPFVLAWSSHTSLISDT</sequence>
<evidence type="ECO:0000256" key="1">
    <source>
        <dbReference type="SAM" id="SignalP"/>
    </source>
</evidence>
<keyword evidence="3" id="KW-1185">Reference proteome</keyword>
<dbReference type="EMBL" id="JAHMHR010000004">
    <property type="protein sequence ID" value="KAK1691525.1"/>
    <property type="molecule type" value="Genomic_DNA"/>
</dbReference>
<accession>A0AAJ0EYX6</accession>
<dbReference type="RefSeq" id="XP_060435220.1">
    <property type="nucleotide sequence ID" value="XM_060566381.1"/>
</dbReference>
<dbReference type="Proteomes" id="UP001224890">
    <property type="component" value="Unassembled WGS sequence"/>
</dbReference>
<dbReference type="GeneID" id="85450907"/>
<protein>
    <recommendedName>
        <fullName evidence="4">Secreted protein</fullName>
    </recommendedName>
</protein>
<feature type="signal peptide" evidence="1">
    <location>
        <begin position="1"/>
        <end position="27"/>
    </location>
</feature>
<keyword evidence="1" id="KW-0732">Signal</keyword>
<name>A0AAJ0EYX6_9PEZI</name>